<feature type="region of interest" description="Disordered" evidence="4">
    <location>
        <begin position="355"/>
        <end position="438"/>
    </location>
</feature>
<dbReference type="SUPFAM" id="SSF52540">
    <property type="entry name" value="P-loop containing nucleoside triphosphate hydrolases"/>
    <property type="match status" value="2"/>
</dbReference>
<proteinExistence type="inferred from homology"/>
<feature type="region of interest" description="Disordered" evidence="4">
    <location>
        <begin position="104"/>
        <end position="146"/>
    </location>
</feature>
<feature type="compositionally biased region" description="Basic and acidic residues" evidence="4">
    <location>
        <begin position="369"/>
        <end position="380"/>
    </location>
</feature>
<dbReference type="SUPFAM" id="SSF47391">
    <property type="entry name" value="Dimerization-anchoring domain of cAMP-dependent PK regulatory subunit"/>
    <property type="match status" value="1"/>
</dbReference>
<evidence type="ECO:0000256" key="1">
    <source>
        <dbReference type="ARBA" id="ARBA00022679"/>
    </source>
</evidence>
<accession>A0AAF5CR54</accession>
<protein>
    <submittedName>
        <fullName evidence="6">Adenylate kinase isoenzyme 5</fullName>
    </submittedName>
</protein>
<dbReference type="Gene3D" id="1.20.890.10">
    <property type="entry name" value="cAMP-dependent protein kinase regulatory subunit, dimerization-anchoring domain"/>
    <property type="match status" value="1"/>
</dbReference>
<keyword evidence="5" id="KW-1185">Reference proteome</keyword>
<evidence type="ECO:0000313" key="6">
    <source>
        <dbReference type="WBParaSite" id="TCONS_00000448.p1"/>
    </source>
</evidence>
<dbReference type="GO" id="GO:0019205">
    <property type="term" value="F:nucleobase-containing compound kinase activity"/>
    <property type="evidence" value="ECO:0007669"/>
    <property type="project" value="InterPro"/>
</dbReference>
<reference evidence="6" key="1">
    <citation type="submission" date="2024-02" db="UniProtKB">
        <authorList>
            <consortium name="WormBaseParasite"/>
        </authorList>
    </citation>
    <scope>IDENTIFICATION</scope>
</reference>
<dbReference type="CDD" id="cd22978">
    <property type="entry name" value="DD_AK5"/>
    <property type="match status" value="1"/>
</dbReference>
<feature type="compositionally biased region" description="Polar residues" evidence="4">
    <location>
        <begin position="381"/>
        <end position="395"/>
    </location>
</feature>
<feature type="compositionally biased region" description="Polar residues" evidence="4">
    <location>
        <begin position="419"/>
        <end position="432"/>
    </location>
</feature>
<dbReference type="PANTHER" id="PTHR23359">
    <property type="entry name" value="NUCLEOTIDE KINASE"/>
    <property type="match status" value="1"/>
</dbReference>
<feature type="compositionally biased region" description="Basic and acidic residues" evidence="4">
    <location>
        <begin position="121"/>
        <end position="141"/>
    </location>
</feature>
<keyword evidence="3" id="KW-0418">Kinase</keyword>
<dbReference type="WBParaSite" id="TCONS_00000448.p1">
    <property type="protein sequence ID" value="TCONS_00000448.p1"/>
    <property type="gene ID" value="XLOC_000458"/>
</dbReference>
<dbReference type="PRINTS" id="PR00094">
    <property type="entry name" value="ADENYLTKNASE"/>
</dbReference>
<dbReference type="Gene3D" id="3.40.50.300">
    <property type="entry name" value="P-loop containing nucleotide triphosphate hydrolases"/>
    <property type="match status" value="2"/>
</dbReference>
<dbReference type="GO" id="GO:0005524">
    <property type="term" value="F:ATP binding"/>
    <property type="evidence" value="ECO:0007669"/>
    <property type="project" value="InterPro"/>
</dbReference>
<sequence length="794" mass="89354">KMGAEAKKYLNDHRIPQLFEGLMTGLIYNKPENPIEFIELSIAKIKNDPSLALRWDSFVDSKHLPSLRPAAYPLSNTYKDNKTLLKNVSAGTVKKSEIIDVKEERLQSSHSNKIPPSVKSKHSEGKSIKDLDSPKTNRERSTSVMKAAETAQIPNVPIILFMGGPGGGKTKHAAKIRESMENKGLVHICMPDLIKMAINRYSEKYSEWKNAGEKYSKGELIPNYLALQLIKAEMGRYQNAKAFFLEGFPREAQQVEDFEREVAPVNMALILDYDEGTLRNHMEKRGLSQEIINCKINEFKKKTLPSAKYFDDQGLLHLIPGENSNEEIFEKLSTLVNEAMEYGIPIKQINSPIEKVKKDESRNASAKSKKSERSLKKESRTNSGIEKTAIQSASRPVSVATVASKKSNNSKGTPDILVENNTNNQDTNSEKNLNNKENDTISINKDVNLKNTEDKKEDNIENKIENNIENKLGSNLENKIENNKKDNTIVSNSENVLTNTDKAEEEKNVSDELINKEMTVDTRPSTLSQRPPTSTKQTVTAVIEKNERKNTGEKKVTSPPVLHAKDGITLNVPVILIIGPPGSCKTEIAKKISHKYEGFTHLSMGDLLRNMVEENKNDELWQKIGKKMEVGEMIPMKICCELLFSAINEHSSSSWGFVIEGYPRSLPQLSDYETHGIRLDLAILIDCTEQFCIENLKKRFETNDDTIKKRLDDDPEIVKSRLENFKQNNLPMLKALDDTGKLRVVRLEYKIDGDSETEKIFDNIADIIDGAIFVEENNAGKGLSTENSNNTVED</sequence>
<evidence type="ECO:0000313" key="5">
    <source>
        <dbReference type="Proteomes" id="UP000035681"/>
    </source>
</evidence>
<dbReference type="HAMAP" id="MF_00235">
    <property type="entry name" value="Adenylate_kinase_Adk"/>
    <property type="match status" value="1"/>
</dbReference>
<keyword evidence="2" id="KW-0547">Nucleotide-binding</keyword>
<evidence type="ECO:0000256" key="4">
    <source>
        <dbReference type="SAM" id="MobiDB-lite"/>
    </source>
</evidence>
<dbReference type="AlphaFoldDB" id="A0AAF5CR54"/>
<organism evidence="5 6">
    <name type="scientific">Strongyloides stercoralis</name>
    <name type="common">Threadworm</name>
    <dbReference type="NCBI Taxonomy" id="6248"/>
    <lineage>
        <taxon>Eukaryota</taxon>
        <taxon>Metazoa</taxon>
        <taxon>Ecdysozoa</taxon>
        <taxon>Nematoda</taxon>
        <taxon>Chromadorea</taxon>
        <taxon>Rhabditida</taxon>
        <taxon>Tylenchina</taxon>
        <taxon>Panagrolaimomorpha</taxon>
        <taxon>Strongyloidoidea</taxon>
        <taxon>Strongyloididae</taxon>
        <taxon>Strongyloides</taxon>
    </lineage>
</organism>
<dbReference type="GO" id="GO:0006139">
    <property type="term" value="P:nucleobase-containing compound metabolic process"/>
    <property type="evidence" value="ECO:0007669"/>
    <property type="project" value="InterPro"/>
</dbReference>
<evidence type="ECO:0000256" key="2">
    <source>
        <dbReference type="ARBA" id="ARBA00022741"/>
    </source>
</evidence>
<dbReference type="InterPro" id="IPR000850">
    <property type="entry name" value="Adenylat/UMP-CMP_kin"/>
</dbReference>
<dbReference type="CDD" id="cd01428">
    <property type="entry name" value="ADK"/>
    <property type="match status" value="2"/>
</dbReference>
<dbReference type="InterPro" id="IPR027417">
    <property type="entry name" value="P-loop_NTPase"/>
</dbReference>
<dbReference type="Proteomes" id="UP000035681">
    <property type="component" value="Unplaced"/>
</dbReference>
<evidence type="ECO:0000256" key="3">
    <source>
        <dbReference type="ARBA" id="ARBA00022777"/>
    </source>
</evidence>
<name>A0AAF5CR54_STRER</name>
<keyword evidence="1" id="KW-0808">Transferase</keyword>
<dbReference type="Pfam" id="PF00406">
    <property type="entry name" value="ADK"/>
    <property type="match status" value="2"/>
</dbReference>